<sequence>MLIIFEEFIMNLYTTMHKEFESNKDLIEFSNKYKESIDRFLMIRSMNKKYILNFYKKNNKVACSSKEFELMNELFNSDFENSSIEQFILEQRKKLVLEREREAKGLDELLSQIPIHSAGIRDDKVDSLLKSFVRNKNIKEFQILKSELDNNVLIKVRNYALWSFYNQTANDLIELTLIKHHNVIPTLRKIHDIDFFVKIEEKLIPFDLKITHISDDYFNLFSKGVQENTDGFDDFMPIESDNKSEIEKIKDIYKAHKKRLSLPNMGGLKTNQLIQELKEKEGEPEISKFLAEITDERKNIVISTIENSKILEWWNYKYQGERLFCNNNRFFIFLTYLDKFQDARELKGHINEISEKINELLNNITLDKVNTIQYHYDKEKKYEKDYTVQAMSIVYVNEN</sequence>
<protein>
    <submittedName>
        <fullName evidence="1">Uncharacterized protein</fullName>
    </submittedName>
</protein>
<accession>W1TV17</accession>
<gene>
    <name evidence="1" type="ORF">Q615_SPAC00131G0016</name>
</gene>
<dbReference type="AlphaFoldDB" id="W1TV17"/>
<dbReference type="PATRIC" id="fig|1403946.3.peg.1749"/>
<proteinExistence type="predicted"/>
<reference evidence="1 2" key="1">
    <citation type="submission" date="2013-12" db="EMBL/GenBank/DDBJ databases">
        <title>A Varibaculum cambriense genome reconstructed from a premature infant gut community with otherwise low bacterial novelty that shifts toward anaerobic metabolism during the third week of life.</title>
        <authorList>
            <person name="Brown C.T."/>
            <person name="Sharon I."/>
            <person name="Thomas B.C."/>
            <person name="Castelle C.J."/>
            <person name="Morowitz M.J."/>
            <person name="Banfield J.F."/>
        </authorList>
    </citation>
    <scope>NUCLEOTIDE SEQUENCE [LARGE SCALE GENOMIC DNA]</scope>
    <source>
        <strain evidence="2">DORA_7</strain>
    </source>
</reference>
<dbReference type="Proteomes" id="UP000018846">
    <property type="component" value="Unassembled WGS sequence"/>
</dbReference>
<comment type="caution">
    <text evidence="1">The sequence shown here is derived from an EMBL/GenBank/DDBJ whole genome shotgun (WGS) entry which is preliminary data.</text>
</comment>
<organism evidence="1 2">
    <name type="scientific">Streptococcus anginosus DORA_7</name>
    <dbReference type="NCBI Taxonomy" id="1403946"/>
    <lineage>
        <taxon>Bacteria</taxon>
        <taxon>Bacillati</taxon>
        <taxon>Bacillota</taxon>
        <taxon>Bacilli</taxon>
        <taxon>Lactobacillales</taxon>
        <taxon>Streptococcaceae</taxon>
        <taxon>Streptococcus</taxon>
        <taxon>Streptococcus anginosus group</taxon>
    </lineage>
</organism>
<name>W1TV17_STRAP</name>
<dbReference type="EMBL" id="AZMF01000131">
    <property type="protein sequence ID" value="ETI84139.1"/>
    <property type="molecule type" value="Genomic_DNA"/>
</dbReference>
<evidence type="ECO:0000313" key="1">
    <source>
        <dbReference type="EMBL" id="ETI84139.1"/>
    </source>
</evidence>
<evidence type="ECO:0000313" key="2">
    <source>
        <dbReference type="Proteomes" id="UP000018846"/>
    </source>
</evidence>